<feature type="domain" description="VWFD" evidence="3">
    <location>
        <begin position="374"/>
        <end position="567"/>
    </location>
</feature>
<dbReference type="AlphaFoldDB" id="A0AAD2GB67"/>
<keyword evidence="5" id="KW-1185">Reference proteome</keyword>
<feature type="chain" id="PRO_5042102731" description="VWFD domain-containing protein" evidence="2">
    <location>
        <begin position="29"/>
        <end position="637"/>
    </location>
</feature>
<feature type="region of interest" description="Disordered" evidence="1">
    <location>
        <begin position="319"/>
        <end position="382"/>
    </location>
</feature>
<evidence type="ECO:0000313" key="4">
    <source>
        <dbReference type="EMBL" id="CAJ1968716.1"/>
    </source>
</evidence>
<gene>
    <name evidence="4" type="ORF">CYCCA115_LOCUS23367</name>
</gene>
<feature type="signal peptide" evidence="2">
    <location>
        <begin position="1"/>
        <end position="28"/>
    </location>
</feature>
<evidence type="ECO:0000256" key="1">
    <source>
        <dbReference type="SAM" id="MobiDB-lite"/>
    </source>
</evidence>
<feature type="compositionally biased region" description="Polar residues" evidence="1">
    <location>
        <begin position="320"/>
        <end position="331"/>
    </location>
</feature>
<protein>
    <recommendedName>
        <fullName evidence="3">VWFD domain-containing protein</fullName>
    </recommendedName>
</protein>
<evidence type="ECO:0000313" key="5">
    <source>
        <dbReference type="Proteomes" id="UP001295423"/>
    </source>
</evidence>
<organism evidence="4 5">
    <name type="scientific">Cylindrotheca closterium</name>
    <dbReference type="NCBI Taxonomy" id="2856"/>
    <lineage>
        <taxon>Eukaryota</taxon>
        <taxon>Sar</taxon>
        <taxon>Stramenopiles</taxon>
        <taxon>Ochrophyta</taxon>
        <taxon>Bacillariophyta</taxon>
        <taxon>Bacillariophyceae</taxon>
        <taxon>Bacillariophycidae</taxon>
        <taxon>Bacillariales</taxon>
        <taxon>Bacillariaceae</taxon>
        <taxon>Cylindrotheca</taxon>
    </lineage>
</organism>
<dbReference type="Proteomes" id="UP001295423">
    <property type="component" value="Unassembled WGS sequence"/>
</dbReference>
<name>A0AAD2GB67_9STRA</name>
<reference evidence="4" key="1">
    <citation type="submission" date="2023-08" db="EMBL/GenBank/DDBJ databases">
        <authorList>
            <person name="Audoor S."/>
            <person name="Bilcke G."/>
        </authorList>
    </citation>
    <scope>NUCLEOTIDE SEQUENCE</scope>
</reference>
<accession>A0AAD2GB67</accession>
<evidence type="ECO:0000256" key="2">
    <source>
        <dbReference type="SAM" id="SignalP"/>
    </source>
</evidence>
<sequence length="637" mass="70124">MMATNPNSKTLVLSSFVVLLLLVNTASAVLEIPTDKFDHSASLTGVDDCALLSLVVDESGSMMFEQDFLANQVMPMLVSDYRVKNYDRIFVCSHGFGAAQNKETGFAFHGCVDAMTWSVPATTDELAEVMGSWRVLGGVEDPYLGILMGIENTPATISGHELTTTCGTMFKNMILLTDEDRDVFNANTITKADISTELANTGYVFNGIVNLDISSPPDQENFEALGFFPSDDTPGKFEFFVPEGSNLGTYSTIYKDEYLKYLDEGLEAGNSIEDYVSLAMDTKGAIYDLGMLRLEASEADYSTVFVNSLSDTQVREIENAESSGNLQTVTNFGDGGDKETSETETETSETETSKSETETSETETSETETSDTASNPSVLGDPHFKTWQNEHYEFHGQCDMVLVKDPNFAKGLGLDIHIRAKLVRYWSYIQSVAIRIGTDILELQGSADPEDYSFHYWINYEYQAEIDTLGGFPVKGHSKKVHSHKNSFEIDLSSAFGNDKGPKIIVSSFKEFLKVEFENASEEAFGNTAGLLGHFKTGATLARDGSTVLNDFTDLGQEWQVIPSDGHIFHESSTPQFPELCIEPEDPRGDRARRLAESSITEAEAEAVCSKLKDPLDQKDCVYDILATQDMDMVGAF</sequence>
<dbReference type="EMBL" id="CAKOGP040002402">
    <property type="protein sequence ID" value="CAJ1968716.1"/>
    <property type="molecule type" value="Genomic_DNA"/>
</dbReference>
<dbReference type="Pfam" id="PF00094">
    <property type="entry name" value="VWD"/>
    <property type="match status" value="1"/>
</dbReference>
<dbReference type="InterPro" id="IPR001846">
    <property type="entry name" value="VWF_type-D"/>
</dbReference>
<proteinExistence type="predicted"/>
<evidence type="ECO:0000259" key="3">
    <source>
        <dbReference type="PROSITE" id="PS51233"/>
    </source>
</evidence>
<keyword evidence="2" id="KW-0732">Signal</keyword>
<feature type="compositionally biased region" description="Acidic residues" evidence="1">
    <location>
        <begin position="358"/>
        <end position="369"/>
    </location>
</feature>
<dbReference type="PROSITE" id="PS51233">
    <property type="entry name" value="VWFD"/>
    <property type="match status" value="1"/>
</dbReference>
<comment type="caution">
    <text evidence="4">The sequence shown here is derived from an EMBL/GenBank/DDBJ whole genome shotgun (WGS) entry which is preliminary data.</text>
</comment>